<evidence type="ECO:0000259" key="7">
    <source>
        <dbReference type="PROSITE" id="PS50206"/>
    </source>
</evidence>
<evidence type="ECO:0000256" key="4">
    <source>
        <dbReference type="ARBA" id="ARBA00022912"/>
    </source>
</evidence>
<proteinExistence type="inferred from homology"/>
<dbReference type="InterPro" id="IPR036873">
    <property type="entry name" value="Rhodanese-like_dom_sf"/>
</dbReference>
<dbReference type="Gene3D" id="3.40.250.10">
    <property type="entry name" value="Rhodanese-like domain"/>
    <property type="match status" value="1"/>
</dbReference>
<dbReference type="GO" id="GO:0017017">
    <property type="term" value="F:MAP kinase tyrosine/serine/threonine phosphatase activity"/>
    <property type="evidence" value="ECO:0007669"/>
    <property type="project" value="InterPro"/>
</dbReference>
<dbReference type="EC" id="3.1.3.48" evidence="2"/>
<reference evidence="8 9" key="1">
    <citation type="submission" date="2020-06" db="EMBL/GenBank/DDBJ databases">
        <authorList>
            <person name="Li R."/>
            <person name="Bekaert M."/>
        </authorList>
    </citation>
    <scope>NUCLEOTIDE SEQUENCE [LARGE SCALE GENOMIC DNA]</scope>
    <source>
        <strain evidence="9">wild</strain>
    </source>
</reference>
<accession>A0A6J8DBF3</accession>
<evidence type="ECO:0000259" key="5">
    <source>
        <dbReference type="PROSITE" id="PS50054"/>
    </source>
</evidence>
<dbReference type="EMBL" id="CACVKT020007152">
    <property type="protein sequence ID" value="CAC5406023.1"/>
    <property type="molecule type" value="Genomic_DNA"/>
</dbReference>
<evidence type="ECO:0000313" key="9">
    <source>
        <dbReference type="Proteomes" id="UP000507470"/>
    </source>
</evidence>
<dbReference type="InterPro" id="IPR000340">
    <property type="entry name" value="Dual-sp_phosphatase_cat-dom"/>
</dbReference>
<dbReference type="SMART" id="SM00450">
    <property type="entry name" value="RHOD"/>
    <property type="match status" value="1"/>
</dbReference>
<dbReference type="SUPFAM" id="SSF52799">
    <property type="entry name" value="(Phosphotyrosine protein) phosphatases II"/>
    <property type="match status" value="1"/>
</dbReference>
<keyword evidence="9" id="KW-1185">Reference proteome</keyword>
<dbReference type="PROSITE" id="PS50054">
    <property type="entry name" value="TYR_PHOSPHATASE_DUAL"/>
    <property type="match status" value="1"/>
</dbReference>
<dbReference type="PANTHER" id="PTHR10159">
    <property type="entry name" value="DUAL SPECIFICITY PROTEIN PHOSPHATASE"/>
    <property type="match status" value="1"/>
</dbReference>
<dbReference type="PROSITE" id="PS50206">
    <property type="entry name" value="RHODANESE_3"/>
    <property type="match status" value="1"/>
</dbReference>
<dbReference type="InterPro" id="IPR020422">
    <property type="entry name" value="TYR_PHOSPHATASE_DUAL_dom"/>
</dbReference>
<dbReference type="SMART" id="SM00195">
    <property type="entry name" value="DSPc"/>
    <property type="match status" value="1"/>
</dbReference>
<dbReference type="InterPro" id="IPR029021">
    <property type="entry name" value="Prot-tyrosine_phosphatase-like"/>
</dbReference>
<dbReference type="PANTHER" id="PTHR10159:SF530">
    <property type="entry name" value="DUAL SPECIFICITY PROTEIN PHOSPHATASE DDB_G0271350-RELATED"/>
    <property type="match status" value="1"/>
</dbReference>
<dbReference type="Pfam" id="PF00782">
    <property type="entry name" value="DSPc"/>
    <property type="match status" value="1"/>
</dbReference>
<dbReference type="AlphaFoldDB" id="A0A6J8DBF3"/>
<evidence type="ECO:0000313" key="8">
    <source>
        <dbReference type="EMBL" id="CAC5406023.1"/>
    </source>
</evidence>
<dbReference type="Proteomes" id="UP000507470">
    <property type="component" value="Unassembled WGS sequence"/>
</dbReference>
<feature type="domain" description="Tyrosine-protein phosphatase" evidence="5">
    <location>
        <begin position="184"/>
        <end position="325"/>
    </location>
</feature>
<sequence length="364" mass="41738">MKPQLQLEKSKENVMKMNFINSYTFFNNLEQHLSESTDNILLIDTRSYLSYNEDHIIGACNVYCPPILKRRVRNGGTIRLESMLGCEIQNKLKTGQIGRIYMYDDGTYIQSGDEMSDMYIVWTSMCKLVNSKNCFILQSSFKEFQKTYPHLCQTSEYIQVHDTTVEMDKACRRSLYRTDSTQSEPIMLKDYLYIGNSANASCKEEMINLGITAILNVSNTCQNHFCSDFRYKTIAVEDNGSTDLSKWFREAIQFIDNEKYRGGKTMVHCHAGISRSATICLAYIMYNEKIDLNTAFEYVKSRKHEISPNLSFMQQLLTFEKEVLCKTPTPVSPCRSCSVPAGFSFYNFGNLSSPVLVSPTAEFT</sequence>
<dbReference type="OrthoDB" id="165342at2759"/>
<dbReference type="GO" id="GO:0004725">
    <property type="term" value="F:protein tyrosine phosphatase activity"/>
    <property type="evidence" value="ECO:0007669"/>
    <property type="project" value="UniProtKB-EC"/>
</dbReference>
<feature type="domain" description="Tyrosine specific protein phosphatases" evidence="6">
    <location>
        <begin position="246"/>
        <end position="303"/>
    </location>
</feature>
<organism evidence="8 9">
    <name type="scientific">Mytilus coruscus</name>
    <name type="common">Sea mussel</name>
    <dbReference type="NCBI Taxonomy" id="42192"/>
    <lineage>
        <taxon>Eukaryota</taxon>
        <taxon>Metazoa</taxon>
        <taxon>Spiralia</taxon>
        <taxon>Lophotrochozoa</taxon>
        <taxon>Mollusca</taxon>
        <taxon>Bivalvia</taxon>
        <taxon>Autobranchia</taxon>
        <taxon>Pteriomorphia</taxon>
        <taxon>Mytilida</taxon>
        <taxon>Mytiloidea</taxon>
        <taxon>Mytilidae</taxon>
        <taxon>Mytilinae</taxon>
        <taxon>Mytilus</taxon>
    </lineage>
</organism>
<dbReference type="PROSITE" id="PS00383">
    <property type="entry name" value="TYR_PHOSPHATASE_1"/>
    <property type="match status" value="1"/>
</dbReference>
<dbReference type="GO" id="GO:0043409">
    <property type="term" value="P:negative regulation of MAPK cascade"/>
    <property type="evidence" value="ECO:0007669"/>
    <property type="project" value="TreeGrafter"/>
</dbReference>
<dbReference type="InterPro" id="IPR016130">
    <property type="entry name" value="Tyr_Pase_AS"/>
</dbReference>
<keyword evidence="4" id="KW-0904">Protein phosphatase</keyword>
<dbReference type="InterPro" id="IPR000387">
    <property type="entry name" value="Tyr_Pase_dom"/>
</dbReference>
<dbReference type="SUPFAM" id="SSF52821">
    <property type="entry name" value="Rhodanese/Cell cycle control phosphatase"/>
    <property type="match status" value="1"/>
</dbReference>
<evidence type="ECO:0000259" key="6">
    <source>
        <dbReference type="PROSITE" id="PS50056"/>
    </source>
</evidence>
<comment type="similarity">
    <text evidence="1">Belongs to the protein-tyrosine phosphatase family. Non-receptor class dual specificity subfamily.</text>
</comment>
<keyword evidence="3 8" id="KW-0378">Hydrolase</keyword>
<evidence type="ECO:0000256" key="1">
    <source>
        <dbReference type="ARBA" id="ARBA00008601"/>
    </source>
</evidence>
<dbReference type="Gene3D" id="3.90.190.10">
    <property type="entry name" value="Protein tyrosine phosphatase superfamily"/>
    <property type="match status" value="1"/>
</dbReference>
<dbReference type="PROSITE" id="PS50056">
    <property type="entry name" value="TYR_PHOSPHATASE_2"/>
    <property type="match status" value="1"/>
</dbReference>
<evidence type="ECO:0000256" key="3">
    <source>
        <dbReference type="ARBA" id="ARBA00022801"/>
    </source>
</evidence>
<feature type="domain" description="Rhodanese" evidence="7">
    <location>
        <begin position="36"/>
        <end position="153"/>
    </location>
</feature>
<evidence type="ECO:0000256" key="2">
    <source>
        <dbReference type="ARBA" id="ARBA00013064"/>
    </source>
</evidence>
<dbReference type="InterPro" id="IPR001763">
    <property type="entry name" value="Rhodanese-like_dom"/>
</dbReference>
<dbReference type="InterPro" id="IPR008343">
    <property type="entry name" value="MKP"/>
</dbReference>
<protein>
    <recommendedName>
        <fullName evidence="2">protein-tyrosine-phosphatase</fullName>
        <ecNumber evidence="2">3.1.3.48</ecNumber>
    </recommendedName>
</protein>
<name>A0A6J8DBF3_MYTCO</name>
<dbReference type="GO" id="GO:0005737">
    <property type="term" value="C:cytoplasm"/>
    <property type="evidence" value="ECO:0007669"/>
    <property type="project" value="TreeGrafter"/>
</dbReference>
<dbReference type="GO" id="GO:0005634">
    <property type="term" value="C:nucleus"/>
    <property type="evidence" value="ECO:0007669"/>
    <property type="project" value="TreeGrafter"/>
</dbReference>
<dbReference type="PRINTS" id="PR01764">
    <property type="entry name" value="MAPKPHPHTASE"/>
</dbReference>
<gene>
    <name evidence="8" type="ORF">MCOR_39642</name>
</gene>